<sequence>MTIGRTISIYLPDANPQGVKICEFFDSIVKAVSIPRAKLDDASNRSELEQPGVYFLIGEKDEVGKPQVYIGESEVLLTRLNKHNKEKDFWNQAICFVSEKNNLNKAHIKYLENHACEQAKLINKCALENCNTPTRSSLTDQDRDFVLRFFDELKIIMATLGYPIFEQVKRSKRNMYFCKSKDADAVGEYTEEGFIVNKGSKSNVKETPSIQQSIKTFRANLVDKGILKEENGVYVFQEDFTFSSPSMAASVVLARTANGWAEWRIQDGGNIKTLDDVIRKKQDGRE</sequence>
<evidence type="ECO:0000259" key="1">
    <source>
        <dbReference type="Pfam" id="PF14267"/>
    </source>
</evidence>
<evidence type="ECO:0000313" key="2">
    <source>
        <dbReference type="EMBL" id="MCQ6963484.1"/>
    </source>
</evidence>
<proteinExistence type="predicted"/>
<accession>A0AAE3KZM2</accession>
<dbReference type="CDD" id="cd10447">
    <property type="entry name" value="GIY-YIG_unchar_2"/>
    <property type="match status" value="1"/>
</dbReference>
<comment type="caution">
    <text evidence="2">The sequence shown here is derived from an EMBL/GenBank/DDBJ whole genome shotgun (WGS) entry which is preliminary data.</text>
</comment>
<protein>
    <recommendedName>
        <fullName evidence="1">DUF4357 domain-containing protein</fullName>
    </recommendedName>
</protein>
<feature type="domain" description="DUF4357" evidence="1">
    <location>
        <begin position="218"/>
        <end position="268"/>
    </location>
</feature>
<dbReference type="InterPro" id="IPR025579">
    <property type="entry name" value="DUF4357"/>
</dbReference>
<name>A0AAE3KZM2_9EURY</name>
<dbReference type="Pfam" id="PF14267">
    <property type="entry name" value="DUF4357"/>
    <property type="match status" value="1"/>
</dbReference>
<dbReference type="AlphaFoldDB" id="A0AAE3KZM2"/>
<reference evidence="2 3" key="1">
    <citation type="journal article" date="2011" name="Appl. Environ. Microbiol.">
        <title>Methanogenic archaea isolated from Taiwan's Chelungpu fault.</title>
        <authorList>
            <person name="Wu S.Y."/>
            <person name="Lai M.C."/>
        </authorList>
    </citation>
    <scope>NUCLEOTIDE SEQUENCE [LARGE SCALE GENOMIC DNA]</scope>
    <source>
        <strain evidence="2 3">St545Mb</strain>
    </source>
</reference>
<dbReference type="RefSeq" id="WP_256623353.1">
    <property type="nucleotide sequence ID" value="NZ_JTEO01000006.1"/>
</dbReference>
<dbReference type="EMBL" id="JTEO01000006">
    <property type="protein sequence ID" value="MCQ6963484.1"/>
    <property type="molecule type" value="Genomic_DNA"/>
</dbReference>
<dbReference type="Proteomes" id="UP001206983">
    <property type="component" value="Unassembled WGS sequence"/>
</dbReference>
<gene>
    <name evidence="2" type="ORF">PV02_10260</name>
</gene>
<keyword evidence="3" id="KW-1185">Reference proteome</keyword>
<evidence type="ECO:0000313" key="3">
    <source>
        <dbReference type="Proteomes" id="UP001206983"/>
    </source>
</evidence>
<organism evidence="2 3">
    <name type="scientific">Methanolobus chelungpuianus</name>
    <dbReference type="NCBI Taxonomy" id="502115"/>
    <lineage>
        <taxon>Archaea</taxon>
        <taxon>Methanobacteriati</taxon>
        <taxon>Methanobacteriota</taxon>
        <taxon>Stenosarchaea group</taxon>
        <taxon>Methanomicrobia</taxon>
        <taxon>Methanosarcinales</taxon>
        <taxon>Methanosarcinaceae</taxon>
        <taxon>Methanolobus</taxon>
    </lineage>
</organism>